<organism evidence="2 3">
    <name type="scientific">Cannabis sativa</name>
    <name type="common">Hemp</name>
    <name type="synonym">Marijuana</name>
    <dbReference type="NCBI Taxonomy" id="3483"/>
    <lineage>
        <taxon>Eukaryota</taxon>
        <taxon>Viridiplantae</taxon>
        <taxon>Streptophyta</taxon>
        <taxon>Embryophyta</taxon>
        <taxon>Tracheophyta</taxon>
        <taxon>Spermatophyta</taxon>
        <taxon>Magnoliopsida</taxon>
        <taxon>eudicotyledons</taxon>
        <taxon>Gunneridae</taxon>
        <taxon>Pentapetalae</taxon>
        <taxon>rosids</taxon>
        <taxon>fabids</taxon>
        <taxon>Rosales</taxon>
        <taxon>Cannabaceae</taxon>
        <taxon>Cannabis</taxon>
    </lineage>
</organism>
<dbReference type="EMBL" id="UZAU01000053">
    <property type="status" value="NOT_ANNOTATED_CDS"/>
    <property type="molecule type" value="Genomic_DNA"/>
</dbReference>
<reference evidence="2" key="2">
    <citation type="submission" date="2021-03" db="UniProtKB">
        <authorList>
            <consortium name="EnsemblPlants"/>
        </authorList>
    </citation>
    <scope>IDENTIFICATION</scope>
</reference>
<dbReference type="EnsemblPlants" id="evm.model.01.1872">
    <property type="protein sequence ID" value="cds.evm.model.01.1872"/>
    <property type="gene ID" value="evm.TU.01.1872"/>
</dbReference>
<evidence type="ECO:0000313" key="2">
    <source>
        <dbReference type="EnsemblPlants" id="cds.evm.model.01.1872"/>
    </source>
</evidence>
<proteinExistence type="predicted"/>
<reference evidence="2" key="1">
    <citation type="submission" date="2018-11" db="EMBL/GenBank/DDBJ databases">
        <authorList>
            <person name="Grassa J C."/>
        </authorList>
    </citation>
    <scope>NUCLEOTIDE SEQUENCE [LARGE SCALE GENOMIC DNA]</scope>
</reference>
<evidence type="ECO:0000313" key="3">
    <source>
        <dbReference type="Proteomes" id="UP000596661"/>
    </source>
</evidence>
<protein>
    <submittedName>
        <fullName evidence="2">Uncharacterized protein</fullName>
    </submittedName>
</protein>
<name>A0A803NIU4_CANSA</name>
<keyword evidence="3" id="KW-1185">Reference proteome</keyword>
<dbReference type="Proteomes" id="UP000596661">
    <property type="component" value="Chromosome 1"/>
</dbReference>
<keyword evidence="1" id="KW-0175">Coiled coil</keyword>
<accession>A0A803NIU4</accession>
<dbReference type="Gramene" id="evm.model.01.1872">
    <property type="protein sequence ID" value="cds.evm.model.01.1872"/>
    <property type="gene ID" value="evm.TU.01.1872"/>
</dbReference>
<dbReference type="AlphaFoldDB" id="A0A803NIU4"/>
<evidence type="ECO:0000256" key="1">
    <source>
        <dbReference type="SAM" id="Coils"/>
    </source>
</evidence>
<feature type="coiled-coil region" evidence="1">
    <location>
        <begin position="197"/>
        <end position="231"/>
    </location>
</feature>
<feature type="coiled-coil region" evidence="1">
    <location>
        <begin position="140"/>
        <end position="170"/>
    </location>
</feature>
<sequence>MEITFTEKVHVARIKGPLGTSPSSYRGGLSLSLLSSLVWISAIEGCYGSQALGSSCDKNTPSDAFAATYHDEEGEEDDAEGDVFRNRKRSGSALGSQERWATMASENSAFIADCIKHQKARVNMLIERCSMVVSMMSLAFETLKRELAMYNKKKNEARAVLNEAKALANDLVNHLVQEKVEASLNNVVISNKEEARMERRSKSRKGAKDKIQELEKKFNIASKEVDRLGEANEYGLCLVEFLSFVRYAQRTLGSSSGRWLCMPEACSST</sequence>